<dbReference type="InterPro" id="IPR037523">
    <property type="entry name" value="VOC_core"/>
</dbReference>
<organism evidence="2 3">
    <name type="scientific">Candidatus Seongchinamella marina</name>
    <dbReference type="NCBI Taxonomy" id="2518990"/>
    <lineage>
        <taxon>Bacteria</taxon>
        <taxon>Pseudomonadati</taxon>
        <taxon>Pseudomonadota</taxon>
        <taxon>Gammaproteobacteria</taxon>
        <taxon>Cellvibrionales</taxon>
        <taxon>Halieaceae</taxon>
        <taxon>Seongchinamella</taxon>
    </lineage>
</organism>
<evidence type="ECO:0000313" key="2">
    <source>
        <dbReference type="EMBL" id="MCX2972072.1"/>
    </source>
</evidence>
<dbReference type="RefSeq" id="WP_279251138.1">
    <property type="nucleotide sequence ID" value="NZ_SHNP01000001.1"/>
</dbReference>
<dbReference type="Pfam" id="PF13669">
    <property type="entry name" value="Glyoxalase_4"/>
    <property type="match status" value="1"/>
</dbReference>
<dbReference type="InterPro" id="IPR029068">
    <property type="entry name" value="Glyas_Bleomycin-R_OHBP_Dase"/>
</dbReference>
<comment type="caution">
    <text evidence="2">The sequence shown here is derived from an EMBL/GenBank/DDBJ whole genome shotgun (WGS) entry which is preliminary data.</text>
</comment>
<protein>
    <recommendedName>
        <fullName evidence="1">VOC domain-containing protein</fullName>
    </recommendedName>
</protein>
<evidence type="ECO:0000313" key="3">
    <source>
        <dbReference type="Proteomes" id="UP001143307"/>
    </source>
</evidence>
<dbReference type="SUPFAM" id="SSF54593">
    <property type="entry name" value="Glyoxalase/Bleomycin resistance protein/Dihydroxybiphenyl dioxygenase"/>
    <property type="match status" value="1"/>
</dbReference>
<proteinExistence type="predicted"/>
<name>A0ABT3SQ19_9GAMM</name>
<dbReference type="Proteomes" id="UP001143307">
    <property type="component" value="Unassembled WGS sequence"/>
</dbReference>
<dbReference type="EMBL" id="SHNP01000001">
    <property type="protein sequence ID" value="MCX2972072.1"/>
    <property type="molecule type" value="Genomic_DNA"/>
</dbReference>
<evidence type="ECO:0000259" key="1">
    <source>
        <dbReference type="PROSITE" id="PS51819"/>
    </source>
</evidence>
<dbReference type="PROSITE" id="PS51819">
    <property type="entry name" value="VOC"/>
    <property type="match status" value="1"/>
</dbReference>
<sequence>MSEDAGMSALMTKYLAQARRSKREDRMIFNHICIRVEDMDVTEKLLSDSFGLEGFLRPGGETFSEEKEFRVLWLDEHNMYLELSQFEKDQAIGYDTGVGQPIGHLSEIGFFVPDMDKALAHLKPLGWQVTSTIDTEDARMYKIDTANPSGIPVELIDIQLDD</sequence>
<reference evidence="2" key="1">
    <citation type="submission" date="2019-02" db="EMBL/GenBank/DDBJ databases">
        <authorList>
            <person name="Li S.-H."/>
        </authorList>
    </citation>
    <scope>NUCLEOTIDE SEQUENCE</scope>
    <source>
        <strain evidence="2">IMCC8485</strain>
    </source>
</reference>
<dbReference type="Gene3D" id="3.10.180.10">
    <property type="entry name" value="2,3-Dihydroxybiphenyl 1,2-Dioxygenase, domain 1"/>
    <property type="match status" value="1"/>
</dbReference>
<accession>A0ABT3SQ19</accession>
<feature type="domain" description="VOC" evidence="1">
    <location>
        <begin position="28"/>
        <end position="158"/>
    </location>
</feature>
<gene>
    <name evidence="2" type="ORF">EYC87_00545</name>
</gene>
<keyword evidence="3" id="KW-1185">Reference proteome</keyword>